<dbReference type="AlphaFoldDB" id="A0A2R4VYX1"/>
<feature type="transmembrane region" description="Helical" evidence="5">
    <location>
        <begin position="282"/>
        <end position="303"/>
    </location>
</feature>
<dbReference type="InterPro" id="IPR005829">
    <property type="entry name" value="Sugar_transporter_CS"/>
</dbReference>
<dbReference type="GO" id="GO:0046943">
    <property type="term" value="F:carboxylic acid transmembrane transporter activity"/>
    <property type="evidence" value="ECO:0007669"/>
    <property type="project" value="TreeGrafter"/>
</dbReference>
<feature type="transmembrane region" description="Helical" evidence="5">
    <location>
        <begin position="12"/>
        <end position="36"/>
    </location>
</feature>
<dbReference type="Proteomes" id="UP000244792">
    <property type="component" value="Chromosome"/>
</dbReference>
<dbReference type="Pfam" id="PF07690">
    <property type="entry name" value="MFS_1"/>
    <property type="match status" value="1"/>
</dbReference>
<evidence type="ECO:0000313" key="8">
    <source>
        <dbReference type="Proteomes" id="UP000244792"/>
    </source>
</evidence>
<feature type="transmembrane region" description="Helical" evidence="5">
    <location>
        <begin position="405"/>
        <end position="424"/>
    </location>
</feature>
<reference evidence="7 8" key="1">
    <citation type="submission" date="2017-04" db="EMBL/GenBank/DDBJ databases">
        <title>Genomic insights into metabolism of Thermodesulfobium acidiphilum.</title>
        <authorList>
            <person name="Toshchakov S.V."/>
            <person name="Frolov E.N."/>
            <person name="Kublanov I.V."/>
            <person name="Samarov N.I."/>
            <person name="Novikov A."/>
            <person name="Lebedinsky A.V."/>
            <person name="Bonch-Osmolovskaya E.A."/>
            <person name="Chernyh N.A."/>
        </authorList>
    </citation>
    <scope>NUCLEOTIDE SEQUENCE [LARGE SCALE GENOMIC DNA]</scope>
    <source>
        <strain evidence="7 8">3127-1</strain>
    </source>
</reference>
<feature type="transmembrane region" description="Helical" evidence="5">
    <location>
        <begin position="381"/>
        <end position="399"/>
    </location>
</feature>
<feature type="transmembrane region" description="Helical" evidence="5">
    <location>
        <begin position="113"/>
        <end position="135"/>
    </location>
</feature>
<dbReference type="PANTHER" id="PTHR23508:SF10">
    <property type="entry name" value="CARBOXYLIC ACID TRANSPORTER PROTEIN HOMOLOG"/>
    <property type="match status" value="1"/>
</dbReference>
<accession>A0A2R4VYX1</accession>
<comment type="subcellular location">
    <subcellularLocation>
        <location evidence="1">Membrane</location>
        <topology evidence="1">Multi-pass membrane protein</topology>
    </subcellularLocation>
</comment>
<feature type="domain" description="Major facilitator superfamily (MFS) profile" evidence="6">
    <location>
        <begin position="15"/>
        <end position="428"/>
    </location>
</feature>
<evidence type="ECO:0000256" key="2">
    <source>
        <dbReference type="ARBA" id="ARBA00022692"/>
    </source>
</evidence>
<dbReference type="PROSITE" id="PS50850">
    <property type="entry name" value="MFS"/>
    <property type="match status" value="1"/>
</dbReference>
<dbReference type="PANTHER" id="PTHR23508">
    <property type="entry name" value="CARBOXYLIC ACID TRANSPORTER PROTEIN HOMOLOG"/>
    <property type="match status" value="1"/>
</dbReference>
<feature type="transmembrane region" description="Helical" evidence="5">
    <location>
        <begin position="86"/>
        <end position="107"/>
    </location>
</feature>
<dbReference type="RefSeq" id="WP_108308444.1">
    <property type="nucleotide sequence ID" value="NZ_CP020921.1"/>
</dbReference>
<evidence type="ECO:0000256" key="3">
    <source>
        <dbReference type="ARBA" id="ARBA00022989"/>
    </source>
</evidence>
<evidence type="ECO:0000256" key="1">
    <source>
        <dbReference type="ARBA" id="ARBA00004141"/>
    </source>
</evidence>
<feature type="transmembrane region" description="Helical" evidence="5">
    <location>
        <begin position="315"/>
        <end position="333"/>
    </location>
</feature>
<evidence type="ECO:0000256" key="5">
    <source>
        <dbReference type="SAM" id="Phobius"/>
    </source>
</evidence>
<dbReference type="InterPro" id="IPR011701">
    <property type="entry name" value="MFS"/>
</dbReference>
<dbReference type="KEGG" id="taci:TDSAC_0360"/>
<organism evidence="7 8">
    <name type="scientific">Thermodesulfobium acidiphilum</name>
    <dbReference type="NCBI Taxonomy" id="1794699"/>
    <lineage>
        <taxon>Bacteria</taxon>
        <taxon>Pseudomonadati</taxon>
        <taxon>Thermodesulfobiota</taxon>
        <taxon>Thermodesulfobiia</taxon>
        <taxon>Thermodesulfobiales</taxon>
        <taxon>Thermodesulfobiaceae</taxon>
        <taxon>Thermodesulfobium</taxon>
    </lineage>
</organism>
<gene>
    <name evidence="7" type="ORF">TDSAC_0360</name>
</gene>
<dbReference type="GO" id="GO:0005886">
    <property type="term" value="C:plasma membrane"/>
    <property type="evidence" value="ECO:0007669"/>
    <property type="project" value="TreeGrafter"/>
</dbReference>
<protein>
    <submittedName>
        <fullName evidence="7">Putative arabinose efflux permease, MFS family</fullName>
    </submittedName>
</protein>
<evidence type="ECO:0000256" key="4">
    <source>
        <dbReference type="ARBA" id="ARBA00023136"/>
    </source>
</evidence>
<feature type="transmembrane region" description="Helical" evidence="5">
    <location>
        <begin position="56"/>
        <end position="79"/>
    </location>
</feature>
<feature type="transmembrane region" description="Helical" evidence="5">
    <location>
        <begin position="147"/>
        <end position="167"/>
    </location>
</feature>
<dbReference type="SUPFAM" id="SSF103473">
    <property type="entry name" value="MFS general substrate transporter"/>
    <property type="match status" value="1"/>
</dbReference>
<dbReference type="EMBL" id="CP020921">
    <property type="protein sequence ID" value="AWB09737.1"/>
    <property type="molecule type" value="Genomic_DNA"/>
</dbReference>
<dbReference type="InterPro" id="IPR036259">
    <property type="entry name" value="MFS_trans_sf"/>
</dbReference>
<feature type="transmembrane region" description="Helical" evidence="5">
    <location>
        <begin position="173"/>
        <end position="190"/>
    </location>
</feature>
<dbReference type="Gene3D" id="1.20.1250.20">
    <property type="entry name" value="MFS general substrate transporter like domains"/>
    <property type="match status" value="1"/>
</dbReference>
<keyword evidence="8" id="KW-1185">Reference proteome</keyword>
<keyword evidence="3 5" id="KW-1133">Transmembrane helix</keyword>
<evidence type="ECO:0000259" key="6">
    <source>
        <dbReference type="PROSITE" id="PS50850"/>
    </source>
</evidence>
<feature type="transmembrane region" description="Helical" evidence="5">
    <location>
        <begin position="240"/>
        <end position="262"/>
    </location>
</feature>
<dbReference type="InterPro" id="IPR020846">
    <property type="entry name" value="MFS_dom"/>
</dbReference>
<keyword evidence="2 5" id="KW-0812">Transmembrane</keyword>
<feature type="transmembrane region" description="Helical" evidence="5">
    <location>
        <begin position="339"/>
        <end position="361"/>
    </location>
</feature>
<keyword evidence="4 5" id="KW-0472">Membrane</keyword>
<proteinExistence type="predicted"/>
<dbReference type="OrthoDB" id="9787026at2"/>
<sequence length="434" mass="48120">MEKVLEQKSSYLYLVLIAAWLGWVFDGMDAMLYNIVMFPAIHDLLGASATKAEIGYYGGLVMSCTLLGAALGGILFGILADYIGRVRVLLITILTYSLMTGLSGFAHSWQELALYRCLTGFGIGGEWAVGAVLLAETWPDLRRTFAGSFMQMGWPVGFFLAAAINFLVGTHGWRIVFFVGAFPALLTVFLRTQLKEPEKWVKDHTRRCELKLTNKYETEEDKEYCHFTFRLLFSPKYIKYTIIGFLLSAVALFGVWGATYWIPAIVETLARSAGISENAIHGRILFAITLLNIGAIIGALCFWPIANKLGRKGAFLFYFLTGLILIPPIYINAKDFNLFLMLVPIIGFIGNGVFSGFPIYLPELFPTRMRATAQTTCYNGARLVTILSPLFTGLLIGVYHGNFSYAAATIMSVYVIGIITLLFAPETKGRPLPE</sequence>
<name>A0A2R4VYX1_THEAF</name>
<dbReference type="PROSITE" id="PS00217">
    <property type="entry name" value="SUGAR_TRANSPORT_2"/>
    <property type="match status" value="1"/>
</dbReference>
<evidence type="ECO:0000313" key="7">
    <source>
        <dbReference type="EMBL" id="AWB09737.1"/>
    </source>
</evidence>